<keyword evidence="5 9" id="KW-0812">Transmembrane</keyword>
<dbReference type="PANTHER" id="PTHR35011:SF2">
    <property type="entry name" value="2,3-DIKETO-L-GULONATE TRAP TRANSPORTER SMALL PERMEASE PROTEIN YIAM"/>
    <property type="match status" value="1"/>
</dbReference>
<feature type="transmembrane region" description="Helical" evidence="9">
    <location>
        <begin position="7"/>
        <end position="28"/>
    </location>
</feature>
<comment type="caution">
    <text evidence="11">The sequence shown here is derived from an EMBL/GenBank/DDBJ whole genome shotgun (WGS) entry which is preliminary data.</text>
</comment>
<feature type="domain" description="Tripartite ATP-independent periplasmic transporters DctQ component" evidence="10">
    <location>
        <begin position="20"/>
        <end position="143"/>
    </location>
</feature>
<comment type="similarity">
    <text evidence="8 9">Belongs to the TRAP transporter small permease family.</text>
</comment>
<sequence>MNRWVERFCVLLLIVLTLDVWLGILARYFIPFPLTFTEELARYLMIWMALLAISCGISRREHIGVLVLIERLPPVVRKWLAVAIDLTALVFFGVLLVYGVGFVERGFSRLTMIFSIPKGYPFFVVPVAAALACVQLVLVAIHDLFSSDGITAADRAEI</sequence>
<dbReference type="PANTHER" id="PTHR35011">
    <property type="entry name" value="2,3-DIKETO-L-GULONATE TRAP TRANSPORTER SMALL PERMEASE PROTEIN YIAM"/>
    <property type="match status" value="1"/>
</dbReference>
<dbReference type="Pfam" id="PF04290">
    <property type="entry name" value="DctQ"/>
    <property type="match status" value="1"/>
</dbReference>
<evidence type="ECO:0000313" key="11">
    <source>
        <dbReference type="EMBL" id="MBN9668813.1"/>
    </source>
</evidence>
<feature type="transmembrane region" description="Helical" evidence="9">
    <location>
        <begin position="120"/>
        <end position="141"/>
    </location>
</feature>
<comment type="subcellular location">
    <subcellularLocation>
        <location evidence="1 9">Cell inner membrane</location>
        <topology evidence="1 9">Multi-pass membrane protein</topology>
    </subcellularLocation>
</comment>
<dbReference type="EMBL" id="JAEKJZ010000001">
    <property type="protein sequence ID" value="MBN9668813.1"/>
    <property type="molecule type" value="Genomic_DNA"/>
</dbReference>
<dbReference type="GO" id="GO:0005886">
    <property type="term" value="C:plasma membrane"/>
    <property type="evidence" value="ECO:0007669"/>
    <property type="project" value="UniProtKB-SubCell"/>
</dbReference>
<evidence type="ECO:0000256" key="2">
    <source>
        <dbReference type="ARBA" id="ARBA00022448"/>
    </source>
</evidence>
<keyword evidence="2 9" id="KW-0813">Transport</keyword>
<evidence type="ECO:0000256" key="6">
    <source>
        <dbReference type="ARBA" id="ARBA00022989"/>
    </source>
</evidence>
<evidence type="ECO:0000256" key="8">
    <source>
        <dbReference type="ARBA" id="ARBA00038436"/>
    </source>
</evidence>
<dbReference type="AlphaFoldDB" id="A0A939EB37"/>
<comment type="subunit">
    <text evidence="9">The complex comprises the extracytoplasmic solute receptor protein and the two transmembrane proteins.</text>
</comment>
<evidence type="ECO:0000256" key="9">
    <source>
        <dbReference type="RuleBase" id="RU369079"/>
    </source>
</evidence>
<dbReference type="InterPro" id="IPR055348">
    <property type="entry name" value="DctQ"/>
</dbReference>
<keyword evidence="7 9" id="KW-0472">Membrane</keyword>
<evidence type="ECO:0000313" key="12">
    <source>
        <dbReference type="Proteomes" id="UP000664096"/>
    </source>
</evidence>
<comment type="function">
    <text evidence="9">Part of the tripartite ATP-independent periplasmic (TRAP) transport system.</text>
</comment>
<keyword evidence="4 9" id="KW-0997">Cell inner membrane</keyword>
<gene>
    <name evidence="11" type="ORF">JF539_00600</name>
</gene>
<organism evidence="11 12">
    <name type="scientific">Roseibium aggregatum</name>
    <dbReference type="NCBI Taxonomy" id="187304"/>
    <lineage>
        <taxon>Bacteria</taxon>
        <taxon>Pseudomonadati</taxon>
        <taxon>Pseudomonadota</taxon>
        <taxon>Alphaproteobacteria</taxon>
        <taxon>Hyphomicrobiales</taxon>
        <taxon>Stappiaceae</taxon>
        <taxon>Roseibium</taxon>
    </lineage>
</organism>
<name>A0A939EB37_9HYPH</name>
<proteinExistence type="inferred from homology"/>
<dbReference type="InterPro" id="IPR007387">
    <property type="entry name" value="TRAP_DctQ"/>
</dbReference>
<dbReference type="GO" id="GO:0015740">
    <property type="term" value="P:C4-dicarboxylate transport"/>
    <property type="evidence" value="ECO:0007669"/>
    <property type="project" value="TreeGrafter"/>
</dbReference>
<protein>
    <recommendedName>
        <fullName evidence="9">TRAP transporter small permease protein</fullName>
    </recommendedName>
</protein>
<feature type="transmembrane region" description="Helical" evidence="9">
    <location>
        <begin position="79"/>
        <end position="100"/>
    </location>
</feature>
<evidence type="ECO:0000256" key="7">
    <source>
        <dbReference type="ARBA" id="ARBA00023136"/>
    </source>
</evidence>
<keyword evidence="3" id="KW-1003">Cell membrane</keyword>
<evidence type="ECO:0000259" key="10">
    <source>
        <dbReference type="Pfam" id="PF04290"/>
    </source>
</evidence>
<evidence type="ECO:0000256" key="1">
    <source>
        <dbReference type="ARBA" id="ARBA00004429"/>
    </source>
</evidence>
<reference evidence="11" key="1">
    <citation type="submission" date="2020-12" db="EMBL/GenBank/DDBJ databases">
        <title>Oil enriched cultivation method for isolating marine PHA-producing bacteria.</title>
        <authorList>
            <person name="Zheng W."/>
            <person name="Yu S."/>
            <person name="Huang Y."/>
        </authorList>
    </citation>
    <scope>NUCLEOTIDE SEQUENCE</scope>
    <source>
        <strain evidence="11">SY-2-12</strain>
    </source>
</reference>
<dbReference type="GO" id="GO:0022857">
    <property type="term" value="F:transmembrane transporter activity"/>
    <property type="evidence" value="ECO:0007669"/>
    <property type="project" value="UniProtKB-UniRule"/>
</dbReference>
<evidence type="ECO:0000256" key="4">
    <source>
        <dbReference type="ARBA" id="ARBA00022519"/>
    </source>
</evidence>
<evidence type="ECO:0000256" key="3">
    <source>
        <dbReference type="ARBA" id="ARBA00022475"/>
    </source>
</evidence>
<dbReference type="Proteomes" id="UP000664096">
    <property type="component" value="Unassembled WGS sequence"/>
</dbReference>
<evidence type="ECO:0000256" key="5">
    <source>
        <dbReference type="ARBA" id="ARBA00022692"/>
    </source>
</evidence>
<feature type="transmembrane region" description="Helical" evidence="9">
    <location>
        <begin position="40"/>
        <end position="58"/>
    </location>
</feature>
<keyword evidence="6 9" id="KW-1133">Transmembrane helix</keyword>
<accession>A0A939EB37</accession>